<evidence type="ECO:0000313" key="3">
    <source>
        <dbReference type="Proteomes" id="UP001144471"/>
    </source>
</evidence>
<organism evidence="2 3">
    <name type="scientific">Propionigenium maris DSM 9537</name>
    <dbReference type="NCBI Taxonomy" id="1123000"/>
    <lineage>
        <taxon>Bacteria</taxon>
        <taxon>Fusobacteriati</taxon>
        <taxon>Fusobacteriota</taxon>
        <taxon>Fusobacteriia</taxon>
        <taxon>Fusobacteriales</taxon>
        <taxon>Fusobacteriaceae</taxon>
        <taxon>Propionigenium</taxon>
    </lineage>
</organism>
<dbReference type="AlphaFoldDB" id="A0A9W6GPJ7"/>
<dbReference type="EMBL" id="BSDY01000023">
    <property type="protein sequence ID" value="GLI57704.1"/>
    <property type="molecule type" value="Genomic_DNA"/>
</dbReference>
<feature type="transmembrane region" description="Helical" evidence="1">
    <location>
        <begin position="30"/>
        <end position="48"/>
    </location>
</feature>
<keyword evidence="1" id="KW-1133">Transmembrane helix</keyword>
<evidence type="ECO:0000313" key="2">
    <source>
        <dbReference type="EMBL" id="GLI57704.1"/>
    </source>
</evidence>
<accession>A0A9W6GPJ7</accession>
<sequence>MKKLIIILLVLMVTFILINPAEIGYYTGIVLGFGAPFLLVILFFYGLYKIINR</sequence>
<evidence type="ECO:0000256" key="1">
    <source>
        <dbReference type="SAM" id="Phobius"/>
    </source>
</evidence>
<proteinExistence type="predicted"/>
<keyword evidence="3" id="KW-1185">Reference proteome</keyword>
<dbReference type="Proteomes" id="UP001144471">
    <property type="component" value="Unassembled WGS sequence"/>
</dbReference>
<dbReference type="RefSeq" id="WP_281837380.1">
    <property type="nucleotide sequence ID" value="NZ_BSDY01000023.1"/>
</dbReference>
<keyword evidence="1" id="KW-0472">Membrane</keyword>
<reference evidence="2" key="1">
    <citation type="submission" date="2022-12" db="EMBL/GenBank/DDBJ databases">
        <title>Reference genome sequencing for broad-spectrum identification of bacterial and archaeal isolates by mass spectrometry.</title>
        <authorList>
            <person name="Sekiguchi Y."/>
            <person name="Tourlousse D.M."/>
        </authorList>
    </citation>
    <scope>NUCLEOTIDE SEQUENCE</scope>
    <source>
        <strain evidence="2">10succ1</strain>
    </source>
</reference>
<keyword evidence="1" id="KW-0812">Transmembrane</keyword>
<gene>
    <name evidence="2" type="ORF">PM10SUCC1_32180</name>
</gene>
<protein>
    <submittedName>
        <fullName evidence="2">Uncharacterized protein</fullName>
    </submittedName>
</protein>
<comment type="caution">
    <text evidence="2">The sequence shown here is derived from an EMBL/GenBank/DDBJ whole genome shotgun (WGS) entry which is preliminary data.</text>
</comment>
<name>A0A9W6GPJ7_9FUSO</name>